<protein>
    <recommendedName>
        <fullName evidence="4">Coenzyme Q-binding protein COQ10 START domain-containing protein</fullName>
    </recommendedName>
</protein>
<dbReference type="SUPFAM" id="SSF55961">
    <property type="entry name" value="Bet v1-like"/>
    <property type="match status" value="1"/>
</dbReference>
<evidence type="ECO:0000256" key="3">
    <source>
        <dbReference type="ARBA" id="ARBA00024947"/>
    </source>
</evidence>
<comment type="subunit">
    <text evidence="2">Interacts with coenzyme Q.</text>
</comment>
<dbReference type="InterPro" id="IPR044996">
    <property type="entry name" value="COQ10-like"/>
</dbReference>
<dbReference type="CDD" id="cd07813">
    <property type="entry name" value="COQ10p_like"/>
    <property type="match status" value="1"/>
</dbReference>
<gene>
    <name evidence="5" type="ORF">VTK73DRAFT_8175</name>
</gene>
<dbReference type="EMBL" id="JAZHXJ010000058">
    <property type="protein sequence ID" value="KAL1878040.1"/>
    <property type="molecule type" value="Genomic_DNA"/>
</dbReference>
<evidence type="ECO:0000259" key="4">
    <source>
        <dbReference type="Pfam" id="PF03364"/>
    </source>
</evidence>
<organism evidence="5 6">
    <name type="scientific">Phialemonium thermophilum</name>
    <dbReference type="NCBI Taxonomy" id="223376"/>
    <lineage>
        <taxon>Eukaryota</taxon>
        <taxon>Fungi</taxon>
        <taxon>Dikarya</taxon>
        <taxon>Ascomycota</taxon>
        <taxon>Pezizomycotina</taxon>
        <taxon>Sordariomycetes</taxon>
        <taxon>Sordariomycetidae</taxon>
        <taxon>Cephalothecales</taxon>
        <taxon>Cephalothecaceae</taxon>
        <taxon>Phialemonium</taxon>
    </lineage>
</organism>
<accession>A0ABR3XQP9</accession>
<evidence type="ECO:0000313" key="6">
    <source>
        <dbReference type="Proteomes" id="UP001586593"/>
    </source>
</evidence>
<proteinExistence type="inferred from homology"/>
<evidence type="ECO:0000256" key="2">
    <source>
        <dbReference type="ARBA" id="ARBA00011814"/>
    </source>
</evidence>
<name>A0ABR3XQP9_9PEZI</name>
<comment type="caution">
    <text evidence="5">The sequence shown here is derived from an EMBL/GenBank/DDBJ whole genome shotgun (WGS) entry which is preliminary data.</text>
</comment>
<dbReference type="InterPro" id="IPR005031">
    <property type="entry name" value="COQ10_START"/>
</dbReference>
<keyword evidence="6" id="KW-1185">Reference proteome</keyword>
<sequence>MPPRGALQIRVADTLLRPRSPHHRPRQPVLNCVSAPRRPFSLPSLSIPGLRLPAAPEQTIQARRVLRYPKEQVYDLIADVDSYSSFLPFCTSSRVTSWVKPALTPGTTTSTSIAPRRWPARADLTVGWGPITESYTSRLYCVPGEIVEAVSGRATTSLPVETLRRLGLVSEDGYDGDATADNDGLGVFDSLLTRWALRPVFVSTGEEMKKTTIESATGVGRQGGSRDDSATEVTLSIRFRFSNPAYGLAVGSVADDMVGMMIEAFERRARQVYGR</sequence>
<dbReference type="Gene3D" id="3.30.530.20">
    <property type="match status" value="1"/>
</dbReference>
<feature type="domain" description="Coenzyme Q-binding protein COQ10 START" evidence="4">
    <location>
        <begin position="68"/>
        <end position="145"/>
    </location>
</feature>
<dbReference type="PANTHER" id="PTHR12901:SF10">
    <property type="entry name" value="COENZYME Q-BINDING PROTEIN COQ10, MITOCHONDRIAL"/>
    <property type="match status" value="1"/>
</dbReference>
<dbReference type="PANTHER" id="PTHR12901">
    <property type="entry name" value="SPERM PROTEIN HOMOLOG"/>
    <property type="match status" value="1"/>
</dbReference>
<reference evidence="5 6" key="1">
    <citation type="journal article" date="2024" name="Commun. Biol.">
        <title>Comparative genomic analysis of thermophilic fungi reveals convergent evolutionary adaptations and gene losses.</title>
        <authorList>
            <person name="Steindorff A.S."/>
            <person name="Aguilar-Pontes M.V."/>
            <person name="Robinson A.J."/>
            <person name="Andreopoulos B."/>
            <person name="LaButti K."/>
            <person name="Kuo A."/>
            <person name="Mondo S."/>
            <person name="Riley R."/>
            <person name="Otillar R."/>
            <person name="Haridas S."/>
            <person name="Lipzen A."/>
            <person name="Grimwood J."/>
            <person name="Schmutz J."/>
            <person name="Clum A."/>
            <person name="Reid I.D."/>
            <person name="Moisan M.C."/>
            <person name="Butler G."/>
            <person name="Nguyen T.T.M."/>
            <person name="Dewar K."/>
            <person name="Conant G."/>
            <person name="Drula E."/>
            <person name="Henrissat B."/>
            <person name="Hansel C."/>
            <person name="Singer S."/>
            <person name="Hutchinson M.I."/>
            <person name="de Vries R.P."/>
            <person name="Natvig D.O."/>
            <person name="Powell A.J."/>
            <person name="Tsang A."/>
            <person name="Grigoriev I.V."/>
        </authorList>
    </citation>
    <scope>NUCLEOTIDE SEQUENCE [LARGE SCALE GENOMIC DNA]</scope>
    <source>
        <strain evidence="5 6">ATCC 24622</strain>
    </source>
</reference>
<dbReference type="InterPro" id="IPR023393">
    <property type="entry name" value="START-like_dom_sf"/>
</dbReference>
<dbReference type="Proteomes" id="UP001586593">
    <property type="component" value="Unassembled WGS sequence"/>
</dbReference>
<comment type="similarity">
    <text evidence="1">Belongs to the COQ10 family.</text>
</comment>
<evidence type="ECO:0000256" key="1">
    <source>
        <dbReference type="ARBA" id="ARBA00006885"/>
    </source>
</evidence>
<dbReference type="Pfam" id="PF03364">
    <property type="entry name" value="Polyketide_cyc"/>
    <property type="match status" value="1"/>
</dbReference>
<evidence type="ECO:0000313" key="5">
    <source>
        <dbReference type="EMBL" id="KAL1878040.1"/>
    </source>
</evidence>
<comment type="function">
    <text evidence="3">Required for the function of coenzyme Q in the respiratory chain. May serve as a chaperone or may be involved in the transport of Q6 from its site of synthesis to the catalytic sites of the respiratory complexes.</text>
</comment>